<dbReference type="Pfam" id="PF13540">
    <property type="entry name" value="RCC1_2"/>
    <property type="match status" value="3"/>
</dbReference>
<dbReference type="PANTHER" id="PTHR45622:SF58">
    <property type="entry name" value="REGULATOR OF CHROMOSOME CONDENSATION DOMAIN-CONTAINING PROTEIN"/>
    <property type="match status" value="1"/>
</dbReference>
<dbReference type="Proteomes" id="UP000704762">
    <property type="component" value="Unassembled WGS sequence"/>
</dbReference>
<dbReference type="Gene3D" id="2.130.10.30">
    <property type="entry name" value="Regulator of chromosome condensation 1/beta-lactamase-inhibitor protein II"/>
    <property type="match status" value="2"/>
</dbReference>
<sequence length="475" mass="48870">MFAALLPSLSSAEVVLPLPDVKPGRVVTWGGGADRQELLKPPADLDDAVAVTASDSAGSYSSLALRADGTLVGWGLNAFGETTPPEDLTGVVSIDSGPGFSLALRADGSVVAWGSDVSGQTDVPDDLGPVTAVSAGGYFSYQGIGLDDQPCGFALALRQDGTVVRWGKDSPQLGCDFIDARLNPPDGLAHVVAISAGSRQALALRSDGTVVAWGSGVAAGLDGTPPEQWSNIVAISAGSGNSLGLRADGTVLAYGIWGESGPPQVTDVAAVSASNRDVFLHRDRTVTVYPELRESVPQGDGYQSVSAGFDYALAIQAEEGLPTEPVIGSAVVQPWVDANPAGTAEAFQYVATGSGTVTTFRAYLDDASTAERLVVGVYDDEGGEPGALLATGRSSELKAGDWNSISLGAGTEITAGQPYWLALLAPLCSGTIRFRDLPEGEGGPTRLGFGDDVALPSHWRSSRDFTNSPASIYLN</sequence>
<dbReference type="InterPro" id="IPR051709">
    <property type="entry name" value="Ub-ligase/GTPase-reg"/>
</dbReference>
<dbReference type="PANTHER" id="PTHR45622">
    <property type="entry name" value="UBIQUITIN-PROTEIN LIGASE E3A-RELATED"/>
    <property type="match status" value="1"/>
</dbReference>
<evidence type="ECO:0000256" key="1">
    <source>
        <dbReference type="ARBA" id="ARBA00022737"/>
    </source>
</evidence>
<proteinExistence type="predicted"/>
<accession>A0ABS2RIW1</accession>
<comment type="caution">
    <text evidence="2">The sequence shown here is derived from an EMBL/GenBank/DDBJ whole genome shotgun (WGS) entry which is preliminary data.</text>
</comment>
<keyword evidence="1" id="KW-0677">Repeat</keyword>
<keyword evidence="3" id="KW-1185">Reference proteome</keyword>
<gene>
    <name evidence="2" type="ORF">JOE57_001861</name>
</gene>
<dbReference type="EMBL" id="JAFBCF010000001">
    <property type="protein sequence ID" value="MBM7798940.1"/>
    <property type="molecule type" value="Genomic_DNA"/>
</dbReference>
<evidence type="ECO:0000313" key="3">
    <source>
        <dbReference type="Proteomes" id="UP000704762"/>
    </source>
</evidence>
<evidence type="ECO:0008006" key="4">
    <source>
        <dbReference type="Google" id="ProtNLM"/>
    </source>
</evidence>
<dbReference type="RefSeq" id="WP_204917428.1">
    <property type="nucleotide sequence ID" value="NZ_BAAAQP010000002.1"/>
</dbReference>
<evidence type="ECO:0000313" key="2">
    <source>
        <dbReference type="EMBL" id="MBM7798940.1"/>
    </source>
</evidence>
<protein>
    <recommendedName>
        <fullName evidence="4">Alpha-tubulin suppressor</fullName>
    </recommendedName>
</protein>
<dbReference type="SUPFAM" id="SSF50985">
    <property type="entry name" value="RCC1/BLIP-II"/>
    <property type="match status" value="1"/>
</dbReference>
<reference evidence="2 3" key="1">
    <citation type="submission" date="2021-01" db="EMBL/GenBank/DDBJ databases">
        <title>Sequencing the genomes of 1000 actinobacteria strains.</title>
        <authorList>
            <person name="Klenk H.-P."/>
        </authorList>
    </citation>
    <scope>NUCLEOTIDE SEQUENCE [LARGE SCALE GENOMIC DNA]</scope>
    <source>
        <strain evidence="2 3">DSM 18662</strain>
    </source>
</reference>
<name>A0ABS2RIW1_9ACTN</name>
<dbReference type="InterPro" id="IPR009091">
    <property type="entry name" value="RCC1/BLIP-II"/>
</dbReference>
<organism evidence="2 3">
    <name type="scientific">Microlunatus panaciterrae</name>
    <dbReference type="NCBI Taxonomy" id="400768"/>
    <lineage>
        <taxon>Bacteria</taxon>
        <taxon>Bacillati</taxon>
        <taxon>Actinomycetota</taxon>
        <taxon>Actinomycetes</taxon>
        <taxon>Propionibacteriales</taxon>
        <taxon>Propionibacteriaceae</taxon>
        <taxon>Microlunatus</taxon>
    </lineage>
</organism>